<proteinExistence type="predicted"/>
<evidence type="ECO:0000313" key="3">
    <source>
        <dbReference type="EMBL" id="TWR70052.1"/>
    </source>
</evidence>
<sequence>MRKITKGEEPAALTQWKRKHPTGRYSDLSPEERTRIRQACVEEQHGLCAYCCHEISSDSAHNEHVEAREVAPRRSLDFSNIVASCNRSKQCGRAHAHQVLPLTSLMDECETELKFYLSGRVEGLSPRAVTSIQVLNLGDCRENNRALFGARKSILDALLYDSGMEGDGLEVADFDLLTLLKEELEQPDTNNRLKPFSPVLVNVIRQLGA</sequence>
<feature type="region of interest" description="Disordered" evidence="1">
    <location>
        <begin position="1"/>
        <end position="30"/>
    </location>
</feature>
<name>A0A1H1IY29_9PSED</name>
<comment type="caution">
    <text evidence="3">The sequence shown here is derived from an EMBL/GenBank/DDBJ whole genome shotgun (WGS) entry which is preliminary data.</text>
</comment>
<accession>A0A1H1IY29</accession>
<dbReference type="EMBL" id="FNKM01000002">
    <property type="protein sequence ID" value="SDR42614.1"/>
    <property type="molecule type" value="Genomic_DNA"/>
</dbReference>
<evidence type="ECO:0000313" key="4">
    <source>
        <dbReference type="Proteomes" id="UP000198740"/>
    </source>
</evidence>
<protein>
    <submittedName>
        <fullName evidence="3">TIGR02646 family protein</fullName>
    </submittedName>
</protein>
<keyword evidence="4" id="KW-1185">Reference proteome</keyword>
<evidence type="ECO:0000313" key="5">
    <source>
        <dbReference type="Proteomes" id="UP000317267"/>
    </source>
</evidence>
<dbReference type="EMBL" id="VFES01000001">
    <property type="protein sequence ID" value="TWR70052.1"/>
    <property type="molecule type" value="Genomic_DNA"/>
</dbReference>
<gene>
    <name evidence="3" type="ORF">FIV39_01570</name>
    <name evidence="2" type="ORF">SAMN04490186_6426</name>
</gene>
<dbReference type="InterPro" id="IPR013467">
    <property type="entry name" value="HNH78-like"/>
</dbReference>
<evidence type="ECO:0000256" key="1">
    <source>
        <dbReference type="SAM" id="MobiDB-lite"/>
    </source>
</evidence>
<dbReference type="Proteomes" id="UP000317267">
    <property type="component" value="Unassembled WGS sequence"/>
</dbReference>
<dbReference type="OrthoDB" id="8617719at2"/>
<dbReference type="AlphaFoldDB" id="A0A1H1IY29"/>
<dbReference type="NCBIfam" id="TIGR02646">
    <property type="entry name" value="retron system putative HNH endonuclease"/>
    <property type="match status" value="1"/>
</dbReference>
<evidence type="ECO:0000313" key="2">
    <source>
        <dbReference type="EMBL" id="SDR42614.1"/>
    </source>
</evidence>
<dbReference type="RefSeq" id="WP_090409241.1">
    <property type="nucleotide sequence ID" value="NZ_CAUSAB010000002.1"/>
</dbReference>
<dbReference type="Proteomes" id="UP000198740">
    <property type="component" value="Unassembled WGS sequence"/>
</dbReference>
<organism evidence="3 5">
    <name type="scientific">Pseudomonas grimontii</name>
    <dbReference type="NCBI Taxonomy" id="129847"/>
    <lineage>
        <taxon>Bacteria</taxon>
        <taxon>Pseudomonadati</taxon>
        <taxon>Pseudomonadota</taxon>
        <taxon>Gammaproteobacteria</taxon>
        <taxon>Pseudomonadales</taxon>
        <taxon>Pseudomonadaceae</taxon>
        <taxon>Pseudomonas</taxon>
    </lineage>
</organism>
<reference evidence="2 4" key="1">
    <citation type="submission" date="2016-10" db="EMBL/GenBank/DDBJ databases">
        <authorList>
            <person name="Varghese N."/>
            <person name="Submissions S."/>
        </authorList>
    </citation>
    <scope>NUCLEOTIDE SEQUENCE [LARGE SCALE GENOMIC DNA]</scope>
    <source>
        <strain evidence="2 4">BS2976</strain>
    </source>
</reference>
<reference evidence="3 5" key="2">
    <citation type="submission" date="2019-06" db="EMBL/GenBank/DDBJ databases">
        <title>Pseudomonas bimorpha sp. nov. isolated from bovine raw milk and skim milk concentrate.</title>
        <authorList>
            <person name="Hofmann K."/>
            <person name="Huptas C."/>
            <person name="Doll E."/>
            <person name="Scherer S."/>
            <person name="Wenning M."/>
        </authorList>
    </citation>
    <scope>NUCLEOTIDE SEQUENCE [LARGE SCALE GENOMIC DNA]</scope>
    <source>
        <strain evidence="3 5">DSM 17515</strain>
    </source>
</reference>